<keyword evidence="2" id="KW-1185">Reference proteome</keyword>
<dbReference type="EMBL" id="JBHFFA010000001">
    <property type="protein sequence ID" value="KAL2652295.1"/>
    <property type="molecule type" value="Genomic_DNA"/>
</dbReference>
<organism evidence="1 2">
    <name type="scientific">Riccia fluitans</name>
    <dbReference type="NCBI Taxonomy" id="41844"/>
    <lineage>
        <taxon>Eukaryota</taxon>
        <taxon>Viridiplantae</taxon>
        <taxon>Streptophyta</taxon>
        <taxon>Embryophyta</taxon>
        <taxon>Marchantiophyta</taxon>
        <taxon>Marchantiopsida</taxon>
        <taxon>Marchantiidae</taxon>
        <taxon>Marchantiales</taxon>
        <taxon>Ricciaceae</taxon>
        <taxon>Riccia</taxon>
    </lineage>
</organism>
<sequence length="72" mass="7567">MLPLMDRYCGNARLNGAMRARECAVSKDGLLAIGLVAPSSLLDCCFAADGVGGSRSVKLRIDDRCGLKLPSP</sequence>
<proteinExistence type="predicted"/>
<name>A0ABD1ZMY7_9MARC</name>
<reference evidence="1 2" key="1">
    <citation type="submission" date="2024-09" db="EMBL/GenBank/DDBJ databases">
        <title>Chromosome-scale assembly of Riccia fluitans.</title>
        <authorList>
            <person name="Paukszto L."/>
            <person name="Sawicki J."/>
            <person name="Karawczyk K."/>
            <person name="Piernik-Szablinska J."/>
            <person name="Szczecinska M."/>
            <person name="Mazdziarz M."/>
        </authorList>
    </citation>
    <scope>NUCLEOTIDE SEQUENCE [LARGE SCALE GENOMIC DNA]</scope>
    <source>
        <strain evidence="1">Rf_01</strain>
        <tissue evidence="1">Aerial parts of the thallus</tissue>
    </source>
</reference>
<dbReference type="AlphaFoldDB" id="A0ABD1ZMY7"/>
<comment type="caution">
    <text evidence="1">The sequence shown here is derived from an EMBL/GenBank/DDBJ whole genome shotgun (WGS) entry which is preliminary data.</text>
</comment>
<evidence type="ECO:0000313" key="2">
    <source>
        <dbReference type="Proteomes" id="UP001605036"/>
    </source>
</evidence>
<protein>
    <submittedName>
        <fullName evidence="1">Uncharacterized protein</fullName>
    </submittedName>
</protein>
<evidence type="ECO:0000313" key="1">
    <source>
        <dbReference type="EMBL" id="KAL2652295.1"/>
    </source>
</evidence>
<gene>
    <name evidence="1" type="ORF">R1flu_020423</name>
</gene>
<dbReference type="Proteomes" id="UP001605036">
    <property type="component" value="Unassembled WGS sequence"/>
</dbReference>
<accession>A0ABD1ZMY7</accession>